<evidence type="ECO:0000313" key="5">
    <source>
        <dbReference type="Proteomes" id="UP000113968"/>
    </source>
</evidence>
<dbReference type="EMBL" id="FJ483970">
    <property type="protein sequence ID" value="AEV80763.1"/>
    <property type="molecule type" value="Genomic_DNA"/>
</dbReference>
<proteinExistence type="inferred from homology"/>
<sequence>MGDNELSAATPVGAAAYLYFMKKNAETEEILALLSLCSKKSPVVIAPLLVGLTADHDLATSVRTPVVRYDGGVLTKVTSFCPFALYFHNTQSIRDFCEDPGNVEELCGDTRQKYGVESYRPDEARTPTDIEALCASVGLKAAEVTVHVVVGHGLKEFLYSGQLVPCLEECVAVRIRDGEGVRVPLYPSTLFDLAEEDREGDEVSLSTKNEFVLSRAFYSPDVSEVLFYYLYTSWGQALRFKDTTVLIEAALKQFVHDSQQSVKLTPHKKYYGYTSQKLSSLEKDHLMLSDAVICELGFSFMSVFFDSAYSSSPLMVFSDWPVVVDAKDHAELMKSLVDLKLHLSTHVGALIFSGNSILYQNRLVYFAPSKPTAGGAGASAQDVLLRAIQFSNGLVALCEDAYNDSRRLIKYEGVICKEDRFSPCHLALVCGTCPQLFSSLIWYLNRVSMYNTGGNGVNVLHNHIVACSSNMCEACGGRCCHTCYGTAFVRVQSRLPLIPKQPKKEPYVVTMFSRFMNDVDILGSFGRRYNVESKEAPSEGKPDEAASSRMASSSVDRMYYVTKILEYCKKARLVDPVTGEDTLQLQSKSDLVSAISALNKFVDDQAMSFVSEVRMKSSRDEVVGSTQAFNLDLNPYALSFNPIFVYEYYRAVLAIIQNVALITATSYIVDNPLTVSSVSRWVNQHFQSIYGAFSTASSRKGFLFVKDMKSSKTVDHDRLMDFAAYRHGRYSVMSMEVKLCRLSAYVLSMFRVKNRPISRASKGAPGHVFFRRDGTPKKNPAKGCLGFLLYKYHEKLFPECPLSCSQFWQRVCANAVSKSVDIGDMNEFNGFIKFLIGVTSDYGEHDLTDVQPDSILSYVENRFHNKFLSFYGFKDYITTLHGLSTRLTCQSHAQFPYLLGKTPRFDSVPQYVIHVKGLKSGNVVPAPRAATVARESLMRTVFEQRSLITVSFSIEKYAGTNNNNKEIFQFGQISYFVGSGVERSLNTSAMGGGDYKYMRHRFVLATKFADVLIRKVRRDNVLFDADLVKNRVMSALDSDNLDHDPELVAIAEIMSSREEVPERDDVLFFVDGAEALADSLMARFEVLQERNVVDFSLESLEEVFSAGAPAAAGGEGVYDLSGLFVNHVREAPHGLAAEPVGTSPLMDDEVIPAKRGRL</sequence>
<gene>
    <name evidence="4" type="primary">UL57</name>
</gene>
<dbReference type="InterPro" id="IPR043031">
    <property type="entry name" value="Viral_ssDBP_head"/>
</dbReference>
<evidence type="ECO:0000256" key="1">
    <source>
        <dbReference type="ARBA" id="ARBA00022562"/>
    </source>
</evidence>
<reference evidence="4" key="1">
    <citation type="submission" date="2011-12" db="EMBL/GenBank/DDBJ databases">
        <title>Comparative genomics of primate cytomegaloviruses.</title>
        <authorList>
            <person name="Davison A.J."/>
            <person name="Holton M."/>
            <person name="Dolan A."/>
            <person name="Dargan D.J."/>
            <person name="Gatherer D."/>
            <person name="Hayward G.S."/>
        </authorList>
    </citation>
    <scope>NUCLEOTIDE SEQUENCE [LARGE SCALE GENOMIC DNA]</scope>
    <source>
        <strain evidence="4">S34E</strain>
    </source>
</reference>
<dbReference type="SUPFAM" id="SSF118208">
    <property type="entry name" value="Viral ssDNA binding protein"/>
    <property type="match status" value="1"/>
</dbReference>
<dbReference type="GeneID" id="11464131"/>
<evidence type="ECO:0000256" key="3">
    <source>
        <dbReference type="ARBA" id="ARBA00023125"/>
    </source>
</evidence>
<keyword evidence="3 4" id="KW-0238">DNA-binding</keyword>
<dbReference type="InterPro" id="IPR000635">
    <property type="entry name" value="Viral_ssDNA-bd"/>
</dbReference>
<organism evidence="4 5">
    <name type="scientific">Aotine betaherpesvirus 1</name>
    <dbReference type="NCBI Taxonomy" id="50290"/>
    <lineage>
        <taxon>Viruses</taxon>
        <taxon>Duplodnaviria</taxon>
        <taxon>Heunggongvirae</taxon>
        <taxon>Peploviricota</taxon>
        <taxon>Herviviricetes</taxon>
        <taxon>Herpesvirales</taxon>
        <taxon>Orthoherpesviridae</taxon>
        <taxon>Betaherpesvirinae</taxon>
        <taxon>Cytomegalovirus</taxon>
        <taxon>Cytomegalovirus aotinebeta1</taxon>
    </lineage>
</organism>
<evidence type="ECO:0000313" key="4">
    <source>
        <dbReference type="EMBL" id="AEV80763.1"/>
    </source>
</evidence>
<keyword evidence="1" id="KW-1048">Host nucleus</keyword>
<name>G8XUD3_9BETA</name>
<accession>G8XUD3</accession>
<evidence type="ECO:0000256" key="2">
    <source>
        <dbReference type="ARBA" id="ARBA00022705"/>
    </source>
</evidence>
<dbReference type="OrthoDB" id="176at10239"/>
<dbReference type="GO" id="GO:0003697">
    <property type="term" value="F:single-stranded DNA binding"/>
    <property type="evidence" value="ECO:0007669"/>
    <property type="project" value="InterPro"/>
</dbReference>
<keyword evidence="5" id="KW-1185">Reference proteome</keyword>
<dbReference type="KEGG" id="vg:11464131"/>
<dbReference type="Gene3D" id="1.20.190.40">
    <property type="entry name" value="Viral ssDNA binding protein, head domain"/>
    <property type="match status" value="1"/>
</dbReference>
<dbReference type="InterPro" id="IPR035989">
    <property type="entry name" value="DBP_sf"/>
</dbReference>
<dbReference type="RefSeq" id="YP_004940084.1">
    <property type="nucleotide sequence ID" value="NC_016447.1"/>
</dbReference>
<keyword evidence="2" id="KW-0235">DNA replication</keyword>
<dbReference type="HAMAP" id="MF_04007">
    <property type="entry name" value="HSV_DNBI"/>
    <property type="match status" value="1"/>
</dbReference>
<dbReference type="GO" id="GO:0042025">
    <property type="term" value="C:host cell nucleus"/>
    <property type="evidence" value="ECO:0007669"/>
    <property type="project" value="InterPro"/>
</dbReference>
<dbReference type="Proteomes" id="UP000113968">
    <property type="component" value="Segment"/>
</dbReference>
<dbReference type="Pfam" id="PF00747">
    <property type="entry name" value="Viral_DNA_bp"/>
    <property type="match status" value="1"/>
</dbReference>
<protein>
    <submittedName>
        <fullName evidence="4">Single-stranded DNA-binding protein</fullName>
    </submittedName>
</protein>
<dbReference type="GO" id="GO:0006260">
    <property type="term" value="P:DNA replication"/>
    <property type="evidence" value="ECO:0007669"/>
    <property type="project" value="UniProtKB-KW"/>
</dbReference>